<evidence type="ECO:0000313" key="4">
    <source>
        <dbReference type="EMBL" id="KAH7564886.1"/>
    </source>
</evidence>
<reference evidence="4 5" key="1">
    <citation type="submission" date="2021-02" db="EMBL/GenBank/DDBJ databases">
        <title>Plant Genome Project.</title>
        <authorList>
            <person name="Zhang R.-G."/>
        </authorList>
    </citation>
    <scope>NUCLEOTIDE SEQUENCE [LARGE SCALE GENOMIC DNA]</scope>
    <source>
        <tissue evidence="4">Leaves</tissue>
    </source>
</reference>
<dbReference type="Pfam" id="PF14392">
    <property type="entry name" value="zf-CCHC_4"/>
    <property type="match status" value="1"/>
</dbReference>
<evidence type="ECO:0000259" key="2">
    <source>
        <dbReference type="Pfam" id="PF14111"/>
    </source>
</evidence>
<keyword evidence="5" id="KW-1185">Reference proteome</keyword>
<dbReference type="InterPro" id="IPR025836">
    <property type="entry name" value="Zn_knuckle_CX2CX4HX4C"/>
</dbReference>
<feature type="domain" description="DUF4283" evidence="2">
    <location>
        <begin position="68"/>
        <end position="142"/>
    </location>
</feature>
<protein>
    <recommendedName>
        <fullName evidence="6">CCHC-type domain-containing protein</fullName>
    </recommendedName>
</protein>
<dbReference type="PANTHER" id="PTHR31286">
    <property type="entry name" value="GLYCINE-RICH CELL WALL STRUCTURAL PROTEIN 1.8-LIKE"/>
    <property type="match status" value="1"/>
</dbReference>
<sequence>MDAYDFDTDRSTFCASIENFGIEFHSQFCLCMVMEQLDITQLCEALSLSERDGPISQLDESLKRLGERKLELSLVGRFITNKLVNREAFCATISRIWRTTQEVDVETLQGNIYAFYFKNQMDRRRVLAERPWTFDKALLVLEEPRGKGDLGSMELNKTEFWIQIHNAPLLCMTKDIGLFLGRKIGLVKEIDLGPSGDCVGKYIRVRVVVDITKPLRRCLKVDLDGTGKPSILLLRYERLPEYYFHCGQLGHTVRECLSVASTTEETNQNYEYGAWLRATSPVRVRRQQREDGDASTTKQRSLIETMVEGRGVTTETKDGAPVAESVEENKKSPIRDRVTLMHDSHVEGPVDNTVSNKGDGVGVGVDTEISWRLHTGKEKLHAETEVLVPKESTVQEAVVIRNKKIRWKRIARESKSNTVEPERDWF</sequence>
<dbReference type="Proteomes" id="UP000827721">
    <property type="component" value="Unassembled WGS sequence"/>
</dbReference>
<dbReference type="EMBL" id="JAFEMO010000009">
    <property type="protein sequence ID" value="KAH7564886.1"/>
    <property type="molecule type" value="Genomic_DNA"/>
</dbReference>
<organism evidence="4 5">
    <name type="scientific">Xanthoceras sorbifolium</name>
    <dbReference type="NCBI Taxonomy" id="99658"/>
    <lineage>
        <taxon>Eukaryota</taxon>
        <taxon>Viridiplantae</taxon>
        <taxon>Streptophyta</taxon>
        <taxon>Embryophyta</taxon>
        <taxon>Tracheophyta</taxon>
        <taxon>Spermatophyta</taxon>
        <taxon>Magnoliopsida</taxon>
        <taxon>eudicotyledons</taxon>
        <taxon>Gunneridae</taxon>
        <taxon>Pentapetalae</taxon>
        <taxon>rosids</taxon>
        <taxon>malvids</taxon>
        <taxon>Sapindales</taxon>
        <taxon>Sapindaceae</taxon>
        <taxon>Xanthoceroideae</taxon>
        <taxon>Xanthoceras</taxon>
    </lineage>
</organism>
<comment type="caution">
    <text evidence="4">The sequence shown here is derived from an EMBL/GenBank/DDBJ whole genome shotgun (WGS) entry which is preliminary data.</text>
</comment>
<gene>
    <name evidence="4" type="ORF">JRO89_XS09G0055400</name>
</gene>
<name>A0ABQ8HKN9_9ROSI</name>
<proteinExistence type="predicted"/>
<evidence type="ECO:0008006" key="6">
    <source>
        <dbReference type="Google" id="ProtNLM"/>
    </source>
</evidence>
<feature type="domain" description="Zinc knuckle CX2CX4HX4C" evidence="3">
    <location>
        <begin position="209"/>
        <end position="257"/>
    </location>
</feature>
<dbReference type="Pfam" id="PF14111">
    <property type="entry name" value="DUF4283"/>
    <property type="match status" value="1"/>
</dbReference>
<feature type="region of interest" description="Disordered" evidence="1">
    <location>
        <begin position="308"/>
        <end position="331"/>
    </location>
</feature>
<evidence type="ECO:0000313" key="5">
    <source>
        <dbReference type="Proteomes" id="UP000827721"/>
    </source>
</evidence>
<dbReference type="InterPro" id="IPR040256">
    <property type="entry name" value="At4g02000-like"/>
</dbReference>
<dbReference type="PANTHER" id="PTHR31286:SF167">
    <property type="entry name" value="OS09G0268800 PROTEIN"/>
    <property type="match status" value="1"/>
</dbReference>
<evidence type="ECO:0000256" key="1">
    <source>
        <dbReference type="SAM" id="MobiDB-lite"/>
    </source>
</evidence>
<evidence type="ECO:0000259" key="3">
    <source>
        <dbReference type="Pfam" id="PF14392"/>
    </source>
</evidence>
<accession>A0ABQ8HKN9</accession>
<dbReference type="InterPro" id="IPR025558">
    <property type="entry name" value="DUF4283"/>
</dbReference>